<protein>
    <submittedName>
        <fullName evidence="3">NPH3 domain-containing protein</fullName>
    </submittedName>
</protein>
<evidence type="ECO:0000313" key="3">
    <source>
        <dbReference type="WBParaSite" id="GPUH_0001113101-mRNA-1"/>
    </source>
</evidence>
<dbReference type="AlphaFoldDB" id="A0A183DQX7"/>
<proteinExistence type="predicted"/>
<keyword evidence="2" id="KW-1185">Reference proteome</keyword>
<evidence type="ECO:0000313" key="1">
    <source>
        <dbReference type="EMBL" id="VDN18363.1"/>
    </source>
</evidence>
<reference evidence="1 2" key="2">
    <citation type="submission" date="2018-11" db="EMBL/GenBank/DDBJ databases">
        <authorList>
            <consortium name="Pathogen Informatics"/>
        </authorList>
    </citation>
    <scope>NUCLEOTIDE SEQUENCE [LARGE SCALE GENOMIC DNA]</scope>
</reference>
<dbReference type="EMBL" id="UYRT01078357">
    <property type="protein sequence ID" value="VDN18363.1"/>
    <property type="molecule type" value="Genomic_DNA"/>
</dbReference>
<gene>
    <name evidence="1" type="ORF">GPUH_LOCUS11118</name>
</gene>
<sequence>MYVPVLNGKEKARDLIDIVREQTDAPINCCVDTVSLILSSLLRDLPGEIALREVKNALECDDIIDLDNCYDAKLLEKLTAKIAGQVANKSQVSHSLH</sequence>
<accession>A0A183DQX7</accession>
<dbReference type="OrthoDB" id="445362at2759"/>
<evidence type="ECO:0000313" key="2">
    <source>
        <dbReference type="Proteomes" id="UP000271098"/>
    </source>
</evidence>
<name>A0A183DQX7_9BILA</name>
<dbReference type="Proteomes" id="UP000271098">
    <property type="component" value="Unassembled WGS sequence"/>
</dbReference>
<reference evidence="3" key="1">
    <citation type="submission" date="2016-06" db="UniProtKB">
        <authorList>
            <consortium name="WormBaseParasite"/>
        </authorList>
    </citation>
    <scope>IDENTIFICATION</scope>
</reference>
<organism evidence="3">
    <name type="scientific">Gongylonema pulchrum</name>
    <dbReference type="NCBI Taxonomy" id="637853"/>
    <lineage>
        <taxon>Eukaryota</taxon>
        <taxon>Metazoa</taxon>
        <taxon>Ecdysozoa</taxon>
        <taxon>Nematoda</taxon>
        <taxon>Chromadorea</taxon>
        <taxon>Rhabditida</taxon>
        <taxon>Spirurina</taxon>
        <taxon>Spiruromorpha</taxon>
        <taxon>Spiruroidea</taxon>
        <taxon>Gongylonematidae</taxon>
        <taxon>Gongylonema</taxon>
    </lineage>
</organism>
<dbReference type="WBParaSite" id="GPUH_0001113101-mRNA-1">
    <property type="protein sequence ID" value="GPUH_0001113101-mRNA-1"/>
    <property type="gene ID" value="GPUH_0001113101"/>
</dbReference>